<protein>
    <submittedName>
        <fullName evidence="2">Uncharacterized protein</fullName>
    </submittedName>
</protein>
<organism evidence="2 3">
    <name type="scientific">Penicillium capsulatum</name>
    <dbReference type="NCBI Taxonomy" id="69766"/>
    <lineage>
        <taxon>Eukaryota</taxon>
        <taxon>Fungi</taxon>
        <taxon>Dikarya</taxon>
        <taxon>Ascomycota</taxon>
        <taxon>Pezizomycotina</taxon>
        <taxon>Eurotiomycetes</taxon>
        <taxon>Eurotiomycetidae</taxon>
        <taxon>Eurotiales</taxon>
        <taxon>Aspergillaceae</taxon>
        <taxon>Penicillium</taxon>
    </lineage>
</organism>
<dbReference type="EMBL" id="JAPQKO010000001">
    <property type="protein sequence ID" value="KAJ5183256.1"/>
    <property type="molecule type" value="Genomic_DNA"/>
</dbReference>
<reference evidence="2" key="1">
    <citation type="submission" date="2022-11" db="EMBL/GenBank/DDBJ databases">
        <authorList>
            <person name="Petersen C."/>
        </authorList>
    </citation>
    <scope>NUCLEOTIDE SEQUENCE</scope>
    <source>
        <strain evidence="2">IBT 21917</strain>
    </source>
</reference>
<dbReference type="AlphaFoldDB" id="A0A9W9IWP9"/>
<feature type="compositionally biased region" description="Polar residues" evidence="1">
    <location>
        <begin position="233"/>
        <end position="242"/>
    </location>
</feature>
<comment type="caution">
    <text evidence="2">The sequence shown here is derived from an EMBL/GenBank/DDBJ whole genome shotgun (WGS) entry which is preliminary data.</text>
</comment>
<gene>
    <name evidence="2" type="ORF">N7492_000872</name>
</gene>
<reference evidence="2" key="2">
    <citation type="journal article" date="2023" name="IMA Fungus">
        <title>Comparative genomic study of the Penicillium genus elucidates a diverse pangenome and 15 lateral gene transfer events.</title>
        <authorList>
            <person name="Petersen C."/>
            <person name="Sorensen T."/>
            <person name="Nielsen M.R."/>
            <person name="Sondergaard T.E."/>
            <person name="Sorensen J.L."/>
            <person name="Fitzpatrick D.A."/>
            <person name="Frisvad J.C."/>
            <person name="Nielsen K.L."/>
        </authorList>
    </citation>
    <scope>NUCLEOTIDE SEQUENCE</scope>
    <source>
        <strain evidence="2">IBT 21917</strain>
    </source>
</reference>
<name>A0A9W9IWP9_9EURO</name>
<dbReference type="Proteomes" id="UP001146351">
    <property type="component" value="Unassembled WGS sequence"/>
</dbReference>
<dbReference type="OrthoDB" id="4351630at2759"/>
<evidence type="ECO:0000313" key="3">
    <source>
        <dbReference type="Proteomes" id="UP001146351"/>
    </source>
</evidence>
<proteinExistence type="predicted"/>
<sequence>MASFMVGLRDPHSAYAQVADEGSSPVLVNRFGKTLEQIGQLDDRQKAIVLRWAELGGFIRWHSLAALDSSFISSTYQSDCQTSFSVMVRFELVREFGRDLEELRKLTRSQVSKVSVGLVCAGFVNDFLVPEIAQDSSVWSENGSLDAIQPAPSLPPQHPVGPCLPRDDTSSIYDVSQPWADYLNSPGDTEVGLMDFSLSTEAFSENASPMSEPILASNSHIYVDFVSEAGAPSHSTPFSSYPTPDESRLPGSEPGTVIASPTSAFASGFDEGPSCYPTPPFLGIEAFNMRQQPISLESRCPMTGQAESMHGVVGSKEGPSAVPVGHHPSKQTLEYLLRSFDATLDDKRIQAIIDVSALPLLAEDLDKTLRPLVGHWSSYQSLEFPVLGLPAQWRGIDAAADYLRVLDQDQKSPYLNPIAKRIGQVLLYFNYEELCRHSTQGLSCSSRRANTTHILDKILATYRDDPRRSNSLQCRRNRITGYHVRRGKWWWRLASTLGVGILLLGNTSLVNDMCNKAFTNSQIDAFVAFSRNARSGTTIDNPHDFFFNSDVGLLRPEEVACIYEEDEQALADQLSRNTWEAVDAETGAMRKIPDFLDWDSDNAALM</sequence>
<evidence type="ECO:0000313" key="2">
    <source>
        <dbReference type="EMBL" id="KAJ5183256.1"/>
    </source>
</evidence>
<keyword evidence="3" id="KW-1185">Reference proteome</keyword>
<feature type="region of interest" description="Disordered" evidence="1">
    <location>
        <begin position="233"/>
        <end position="253"/>
    </location>
</feature>
<accession>A0A9W9IWP9</accession>
<evidence type="ECO:0000256" key="1">
    <source>
        <dbReference type="SAM" id="MobiDB-lite"/>
    </source>
</evidence>